<dbReference type="Pfam" id="PF11807">
    <property type="entry name" value="UstYa"/>
    <property type="match status" value="1"/>
</dbReference>
<proteinExistence type="inferred from homology"/>
<dbReference type="OrthoDB" id="3687641at2759"/>
<keyword evidence="3" id="KW-1185">Reference proteome</keyword>
<sequence>MSASCYSWHQGGRGNHALINSPAIEALRYEKKVFHSPVDGNPFAGPPRQELDDAWHKLLKNIHIRVSKQELDDMGGQSLELSDGTGYLSSLEVYHDLHCLKRIRHFMYRDHYLPNMTEKELAFQTFHTEHCLEHFRELVMCRGDIALTTFYYRYHEQTASLLAEH</sequence>
<dbReference type="InterPro" id="IPR021765">
    <property type="entry name" value="UstYa-like"/>
</dbReference>
<dbReference type="EMBL" id="CAJVRM010000037">
    <property type="protein sequence ID" value="CAG8972144.1"/>
    <property type="molecule type" value="Genomic_DNA"/>
</dbReference>
<organism evidence="2 3">
    <name type="scientific">Hymenoscyphus albidus</name>
    <dbReference type="NCBI Taxonomy" id="595503"/>
    <lineage>
        <taxon>Eukaryota</taxon>
        <taxon>Fungi</taxon>
        <taxon>Dikarya</taxon>
        <taxon>Ascomycota</taxon>
        <taxon>Pezizomycotina</taxon>
        <taxon>Leotiomycetes</taxon>
        <taxon>Helotiales</taxon>
        <taxon>Helotiaceae</taxon>
        <taxon>Hymenoscyphus</taxon>
    </lineage>
</organism>
<protein>
    <submittedName>
        <fullName evidence="2">Uncharacterized protein</fullName>
    </submittedName>
</protein>
<gene>
    <name evidence="2" type="ORF">HYALB_00009692</name>
</gene>
<accession>A0A9N9LGY4</accession>
<evidence type="ECO:0000313" key="3">
    <source>
        <dbReference type="Proteomes" id="UP000701801"/>
    </source>
</evidence>
<dbReference type="Proteomes" id="UP000701801">
    <property type="component" value="Unassembled WGS sequence"/>
</dbReference>
<comment type="similarity">
    <text evidence="1">Belongs to the ustYa family.</text>
</comment>
<reference evidence="2" key="1">
    <citation type="submission" date="2021-07" db="EMBL/GenBank/DDBJ databases">
        <authorList>
            <person name="Durling M."/>
        </authorList>
    </citation>
    <scope>NUCLEOTIDE SEQUENCE</scope>
</reference>
<dbReference type="AlphaFoldDB" id="A0A9N9LGY4"/>
<dbReference type="GO" id="GO:0043386">
    <property type="term" value="P:mycotoxin biosynthetic process"/>
    <property type="evidence" value="ECO:0007669"/>
    <property type="project" value="InterPro"/>
</dbReference>
<evidence type="ECO:0000313" key="2">
    <source>
        <dbReference type="EMBL" id="CAG8972144.1"/>
    </source>
</evidence>
<comment type="caution">
    <text evidence="2">The sequence shown here is derived from an EMBL/GenBank/DDBJ whole genome shotgun (WGS) entry which is preliminary data.</text>
</comment>
<dbReference type="PANTHER" id="PTHR33365:SF7">
    <property type="entry name" value="TAT PATHWAY SIGNAL SEQUENCE"/>
    <property type="match status" value="1"/>
</dbReference>
<dbReference type="PANTHER" id="PTHR33365">
    <property type="entry name" value="YALI0B05434P"/>
    <property type="match status" value="1"/>
</dbReference>
<name>A0A9N9LGY4_9HELO</name>
<evidence type="ECO:0000256" key="1">
    <source>
        <dbReference type="ARBA" id="ARBA00035112"/>
    </source>
</evidence>